<dbReference type="PROSITE" id="PS50293">
    <property type="entry name" value="TPR_REGION"/>
    <property type="match status" value="1"/>
</dbReference>
<keyword evidence="4" id="KW-0808">Transferase</keyword>
<evidence type="ECO:0000313" key="4">
    <source>
        <dbReference type="EMBL" id="GCL47520.1"/>
    </source>
</evidence>
<accession>A0A6H9GIN1</accession>
<dbReference type="Pfam" id="PF00515">
    <property type="entry name" value="TPR_1"/>
    <property type="match status" value="1"/>
</dbReference>
<evidence type="ECO:0000313" key="5">
    <source>
        <dbReference type="Proteomes" id="UP000438874"/>
    </source>
</evidence>
<dbReference type="InterPro" id="IPR050498">
    <property type="entry name" value="Ycf3"/>
</dbReference>
<dbReference type="Pfam" id="PF13414">
    <property type="entry name" value="TPR_11"/>
    <property type="match status" value="1"/>
</dbReference>
<keyword evidence="1" id="KW-0677">Repeat</keyword>
<gene>
    <name evidence="4" type="ORF">NIES3787_32270</name>
</gene>
<dbReference type="PROSITE" id="PS50005">
    <property type="entry name" value="TPR"/>
    <property type="match status" value="3"/>
</dbReference>
<keyword evidence="2 3" id="KW-0802">TPR repeat</keyword>
<protein>
    <submittedName>
        <fullName evidence="4">Serine/threonine kinase with pentapeptide repeats</fullName>
    </submittedName>
</protein>
<proteinExistence type="predicted"/>
<organism evidence="4 5">
    <name type="scientific">Microcystis aeruginosa NIES-3787</name>
    <dbReference type="NCBI Taxonomy" id="2517782"/>
    <lineage>
        <taxon>Bacteria</taxon>
        <taxon>Bacillati</taxon>
        <taxon>Cyanobacteriota</taxon>
        <taxon>Cyanophyceae</taxon>
        <taxon>Oscillatoriophycideae</taxon>
        <taxon>Chroococcales</taxon>
        <taxon>Microcystaceae</taxon>
        <taxon>Microcystis</taxon>
    </lineage>
</organism>
<dbReference type="Gene3D" id="1.25.40.10">
    <property type="entry name" value="Tetratricopeptide repeat domain"/>
    <property type="match status" value="3"/>
</dbReference>
<reference evidence="4 5" key="1">
    <citation type="submission" date="2019-02" db="EMBL/GenBank/DDBJ databases">
        <title>Draft genome sequence of Arthrospira platensis NIES-3787.</title>
        <authorList>
            <person name="Yamaguchi H."/>
            <person name="Suzuki S."/>
            <person name="Kawachi M."/>
        </authorList>
    </citation>
    <scope>NUCLEOTIDE SEQUENCE [LARGE SCALE GENOMIC DNA]</scope>
    <source>
        <strain evidence="4 5">NIES-3787</strain>
    </source>
</reference>
<dbReference type="PANTHER" id="PTHR44858">
    <property type="entry name" value="TETRATRICOPEPTIDE REPEAT PROTEIN 6"/>
    <property type="match status" value="1"/>
</dbReference>
<feature type="repeat" description="TPR" evidence="3">
    <location>
        <begin position="150"/>
        <end position="183"/>
    </location>
</feature>
<evidence type="ECO:0000256" key="2">
    <source>
        <dbReference type="ARBA" id="ARBA00022803"/>
    </source>
</evidence>
<feature type="repeat" description="TPR" evidence="3">
    <location>
        <begin position="287"/>
        <end position="320"/>
    </location>
</feature>
<feature type="repeat" description="TPR" evidence="3">
    <location>
        <begin position="184"/>
        <end position="217"/>
    </location>
</feature>
<dbReference type="GO" id="GO:0016301">
    <property type="term" value="F:kinase activity"/>
    <property type="evidence" value="ECO:0007669"/>
    <property type="project" value="UniProtKB-KW"/>
</dbReference>
<name>A0A6H9GIN1_MICAE</name>
<dbReference type="SUPFAM" id="SSF48452">
    <property type="entry name" value="TPR-like"/>
    <property type="match status" value="1"/>
</dbReference>
<dbReference type="PANTHER" id="PTHR44858:SF1">
    <property type="entry name" value="UDP-N-ACETYLGLUCOSAMINE--PEPTIDE N-ACETYLGLUCOSAMINYLTRANSFERASE SPINDLY-RELATED"/>
    <property type="match status" value="1"/>
</dbReference>
<dbReference type="InterPro" id="IPR019734">
    <property type="entry name" value="TPR_rpt"/>
</dbReference>
<dbReference type="InterPro" id="IPR011990">
    <property type="entry name" value="TPR-like_helical_dom_sf"/>
</dbReference>
<evidence type="ECO:0000256" key="3">
    <source>
        <dbReference type="PROSITE-ProRule" id="PRU00339"/>
    </source>
</evidence>
<sequence>MLFWLLDLDEFMINMRSRYKLFSVVLLSAVQVAGVIAAGLFSPVNASITPTLAHKSTKQNQLAQDFAEPLREGNRLFDLGKYGEAIKAYTLVIDDFRQTSEIRIQAQLQRSRAYILAAVFGSTGYDNYDQAIGAAIADCSRVINVAPENSAGYVCRGFAYSYIFSHKEAFADFNRAIELAPNNPYVYFSRGEAYSRSDQFDSAIADFSQAIKLDPKFAEAYYFRGLMYTDKKPADAQRANTDFSQAIQIDSTQVRYYGARGASRYSTGEYQGAVSDYTQVIQRSPSATAYVDRGSALAALGKDAEAMADYNQAILLVPEHIMAYYGRGLLLAKRGDTKGAMSDLQQARRLYQELMGKENFHQPEYQKIIKAIEQLQVNRP</sequence>
<dbReference type="Proteomes" id="UP000438874">
    <property type="component" value="Unassembled WGS sequence"/>
</dbReference>
<evidence type="ECO:0000256" key="1">
    <source>
        <dbReference type="ARBA" id="ARBA00022737"/>
    </source>
</evidence>
<dbReference type="AlphaFoldDB" id="A0A6H9GIN1"/>
<dbReference type="SMART" id="SM00028">
    <property type="entry name" value="TPR"/>
    <property type="match status" value="6"/>
</dbReference>
<keyword evidence="4" id="KW-0418">Kinase</keyword>
<comment type="caution">
    <text evidence="4">The sequence shown here is derived from an EMBL/GenBank/DDBJ whole genome shotgun (WGS) entry which is preliminary data.</text>
</comment>
<dbReference type="EMBL" id="BJCH01000047">
    <property type="protein sequence ID" value="GCL47520.1"/>
    <property type="molecule type" value="Genomic_DNA"/>
</dbReference>